<protein>
    <recommendedName>
        <fullName evidence="3">DRTGG domain-containing protein</fullName>
    </recommendedName>
</protein>
<dbReference type="OrthoDB" id="9800356at2"/>
<dbReference type="EMBL" id="SDOZ01000002">
    <property type="protein sequence ID" value="RXZ61926.1"/>
    <property type="molecule type" value="Genomic_DNA"/>
</dbReference>
<gene>
    <name evidence="1" type="ORF">ESZ91_05935</name>
</gene>
<name>A0A4V1QVA0_9FIRM</name>
<comment type="caution">
    <text evidence="1">The sequence shown here is derived from an EMBL/GenBank/DDBJ whole genome shotgun (WGS) entry which is preliminary data.</text>
</comment>
<accession>A0A4V1QVA0</accession>
<evidence type="ECO:0000313" key="2">
    <source>
        <dbReference type="Proteomes" id="UP000291269"/>
    </source>
</evidence>
<dbReference type="InterPro" id="IPR028979">
    <property type="entry name" value="Ser_kin/Pase_Hpr-like_N_sf"/>
</dbReference>
<dbReference type="RefSeq" id="WP_129225091.1">
    <property type="nucleotide sequence ID" value="NZ_SDOZ01000002.1"/>
</dbReference>
<dbReference type="Gene3D" id="3.40.1390.20">
    <property type="entry name" value="HprK N-terminal domain-like"/>
    <property type="match status" value="1"/>
</dbReference>
<dbReference type="Proteomes" id="UP000291269">
    <property type="component" value="Unassembled WGS sequence"/>
</dbReference>
<dbReference type="AlphaFoldDB" id="A0A4V1QVA0"/>
<keyword evidence="2" id="KW-1185">Reference proteome</keyword>
<proteinExistence type="predicted"/>
<evidence type="ECO:0000313" key="1">
    <source>
        <dbReference type="EMBL" id="RXZ61926.1"/>
    </source>
</evidence>
<organism evidence="1 2">
    <name type="scientific">Candidatus Borkfalkia ceftriaxoniphila</name>
    <dbReference type="NCBI Taxonomy" id="2508949"/>
    <lineage>
        <taxon>Bacteria</taxon>
        <taxon>Bacillati</taxon>
        <taxon>Bacillota</taxon>
        <taxon>Clostridia</taxon>
        <taxon>Christensenellales</taxon>
        <taxon>Christensenellaceae</taxon>
        <taxon>Candidatus Borkfalkia</taxon>
    </lineage>
</organism>
<sequence>MTVKEWCARAGLTVFCLGNPDAEIKNGYCGDFLSNVISRAPDACAWLTVMNNVNVAAVATLVDCACVVLCEGVAPDEPLAARAKTQNINLLGCSKDVYQTAKMLFEACGV</sequence>
<dbReference type="SUPFAM" id="SSF75138">
    <property type="entry name" value="HprK N-terminal domain-like"/>
    <property type="match status" value="1"/>
</dbReference>
<reference evidence="1 2" key="1">
    <citation type="journal article" date="2019" name="Gut">
        <title>Antibiotics-induced monodominance of a novel gut bacterial order.</title>
        <authorList>
            <person name="Hildebrand F."/>
            <person name="Moitinho-Silva L."/>
            <person name="Blasche S."/>
            <person name="Jahn M.T."/>
            <person name="Gossmann T.I."/>
            <person name="Heuerta-Cepas J."/>
            <person name="Hercog R."/>
            <person name="Luetge M."/>
            <person name="Bahram M."/>
            <person name="Pryszlak A."/>
            <person name="Alves R.J."/>
            <person name="Waszak S.M."/>
            <person name="Zhu A."/>
            <person name="Ye L."/>
            <person name="Costea P.I."/>
            <person name="Aalvink S."/>
            <person name="Belzer C."/>
            <person name="Forslund S.K."/>
            <person name="Sunagawa S."/>
            <person name="Hentschel U."/>
            <person name="Merten C."/>
            <person name="Patil K.R."/>
            <person name="Benes V."/>
            <person name="Bork P."/>
        </authorList>
    </citation>
    <scope>NUCLEOTIDE SEQUENCE [LARGE SCALE GENOMIC DNA]</scope>
    <source>
        <strain evidence="1 2">HDS1380</strain>
    </source>
</reference>
<evidence type="ECO:0008006" key="3">
    <source>
        <dbReference type="Google" id="ProtNLM"/>
    </source>
</evidence>